<dbReference type="Pfam" id="PF04828">
    <property type="entry name" value="GFA"/>
    <property type="match status" value="1"/>
</dbReference>
<evidence type="ECO:0000256" key="4">
    <source>
        <dbReference type="ARBA" id="ARBA00023239"/>
    </source>
</evidence>
<dbReference type="EMBL" id="ML178843">
    <property type="protein sequence ID" value="TFK97890.1"/>
    <property type="molecule type" value="Genomic_DNA"/>
</dbReference>
<evidence type="ECO:0000256" key="3">
    <source>
        <dbReference type="ARBA" id="ARBA00022833"/>
    </source>
</evidence>
<sequence>MTSESSETYRGFCHCKAVSWAVSGKPLRRVFCHCTLCQRLHGAPFVHAIQYPNSQFRWTHAGPHEDHIERFNIPEKPWKYRVRCKKCGVMVVGENTKIDVLGVFGGGMERDGDGNVKDWDKVKATDHIFYDTRLMDVHDGLPKWEGYPEQSKLLSST</sequence>
<name>A0A5C3QBT4_9AGAR</name>
<dbReference type="GO" id="GO:0046872">
    <property type="term" value="F:metal ion binding"/>
    <property type="evidence" value="ECO:0007669"/>
    <property type="project" value="UniProtKB-KW"/>
</dbReference>
<keyword evidence="7" id="KW-1185">Reference proteome</keyword>
<comment type="similarity">
    <text evidence="1">Belongs to the Gfa family.</text>
</comment>
<evidence type="ECO:0000256" key="1">
    <source>
        <dbReference type="ARBA" id="ARBA00005495"/>
    </source>
</evidence>
<dbReference type="AlphaFoldDB" id="A0A5C3QBT4"/>
<dbReference type="InterPro" id="IPR011057">
    <property type="entry name" value="Mss4-like_sf"/>
</dbReference>
<evidence type="ECO:0000313" key="7">
    <source>
        <dbReference type="Proteomes" id="UP000305067"/>
    </source>
</evidence>
<keyword evidence="2" id="KW-0479">Metal-binding</keyword>
<organism evidence="6 7">
    <name type="scientific">Pterulicium gracile</name>
    <dbReference type="NCBI Taxonomy" id="1884261"/>
    <lineage>
        <taxon>Eukaryota</taxon>
        <taxon>Fungi</taxon>
        <taxon>Dikarya</taxon>
        <taxon>Basidiomycota</taxon>
        <taxon>Agaricomycotina</taxon>
        <taxon>Agaricomycetes</taxon>
        <taxon>Agaricomycetidae</taxon>
        <taxon>Agaricales</taxon>
        <taxon>Pleurotineae</taxon>
        <taxon>Pterulaceae</taxon>
        <taxon>Pterulicium</taxon>
    </lineage>
</organism>
<feature type="domain" description="CENP-V/GFA" evidence="5">
    <location>
        <begin position="9"/>
        <end position="120"/>
    </location>
</feature>
<accession>A0A5C3QBT4</accession>
<evidence type="ECO:0000313" key="6">
    <source>
        <dbReference type="EMBL" id="TFK97890.1"/>
    </source>
</evidence>
<dbReference type="PANTHER" id="PTHR33337:SF40">
    <property type="entry name" value="CENP-V_GFA DOMAIN-CONTAINING PROTEIN-RELATED"/>
    <property type="match status" value="1"/>
</dbReference>
<protein>
    <submittedName>
        <fullName evidence="6">Mss4-like protein</fullName>
    </submittedName>
</protein>
<keyword evidence="3" id="KW-0862">Zinc</keyword>
<dbReference type="PROSITE" id="PS51891">
    <property type="entry name" value="CENP_V_GFA"/>
    <property type="match status" value="1"/>
</dbReference>
<dbReference type="GO" id="GO:0016846">
    <property type="term" value="F:carbon-sulfur lyase activity"/>
    <property type="evidence" value="ECO:0007669"/>
    <property type="project" value="InterPro"/>
</dbReference>
<dbReference type="OrthoDB" id="9970124at2759"/>
<evidence type="ECO:0000259" key="5">
    <source>
        <dbReference type="PROSITE" id="PS51891"/>
    </source>
</evidence>
<evidence type="ECO:0000256" key="2">
    <source>
        <dbReference type="ARBA" id="ARBA00022723"/>
    </source>
</evidence>
<dbReference type="InterPro" id="IPR006913">
    <property type="entry name" value="CENP-V/GFA"/>
</dbReference>
<proteinExistence type="inferred from homology"/>
<keyword evidence="4" id="KW-0456">Lyase</keyword>
<dbReference type="PANTHER" id="PTHR33337">
    <property type="entry name" value="GFA DOMAIN-CONTAINING PROTEIN"/>
    <property type="match status" value="1"/>
</dbReference>
<gene>
    <name evidence="6" type="ORF">BDV98DRAFT_513096</name>
</gene>
<reference evidence="6 7" key="1">
    <citation type="journal article" date="2019" name="Nat. Ecol. Evol.">
        <title>Megaphylogeny resolves global patterns of mushroom evolution.</title>
        <authorList>
            <person name="Varga T."/>
            <person name="Krizsan K."/>
            <person name="Foldi C."/>
            <person name="Dima B."/>
            <person name="Sanchez-Garcia M."/>
            <person name="Sanchez-Ramirez S."/>
            <person name="Szollosi G.J."/>
            <person name="Szarkandi J.G."/>
            <person name="Papp V."/>
            <person name="Albert L."/>
            <person name="Andreopoulos W."/>
            <person name="Angelini C."/>
            <person name="Antonin V."/>
            <person name="Barry K.W."/>
            <person name="Bougher N.L."/>
            <person name="Buchanan P."/>
            <person name="Buyck B."/>
            <person name="Bense V."/>
            <person name="Catcheside P."/>
            <person name="Chovatia M."/>
            <person name="Cooper J."/>
            <person name="Damon W."/>
            <person name="Desjardin D."/>
            <person name="Finy P."/>
            <person name="Geml J."/>
            <person name="Haridas S."/>
            <person name="Hughes K."/>
            <person name="Justo A."/>
            <person name="Karasinski D."/>
            <person name="Kautmanova I."/>
            <person name="Kiss B."/>
            <person name="Kocsube S."/>
            <person name="Kotiranta H."/>
            <person name="LaButti K.M."/>
            <person name="Lechner B.E."/>
            <person name="Liimatainen K."/>
            <person name="Lipzen A."/>
            <person name="Lukacs Z."/>
            <person name="Mihaltcheva S."/>
            <person name="Morgado L.N."/>
            <person name="Niskanen T."/>
            <person name="Noordeloos M.E."/>
            <person name="Ohm R.A."/>
            <person name="Ortiz-Santana B."/>
            <person name="Ovrebo C."/>
            <person name="Racz N."/>
            <person name="Riley R."/>
            <person name="Savchenko A."/>
            <person name="Shiryaev A."/>
            <person name="Soop K."/>
            <person name="Spirin V."/>
            <person name="Szebenyi C."/>
            <person name="Tomsovsky M."/>
            <person name="Tulloss R.E."/>
            <person name="Uehling J."/>
            <person name="Grigoriev I.V."/>
            <person name="Vagvolgyi C."/>
            <person name="Papp T."/>
            <person name="Martin F.M."/>
            <person name="Miettinen O."/>
            <person name="Hibbett D.S."/>
            <person name="Nagy L.G."/>
        </authorList>
    </citation>
    <scope>NUCLEOTIDE SEQUENCE [LARGE SCALE GENOMIC DNA]</scope>
    <source>
        <strain evidence="6 7">CBS 309.79</strain>
    </source>
</reference>
<dbReference type="Gene3D" id="3.90.1590.10">
    <property type="entry name" value="glutathione-dependent formaldehyde- activating enzyme (gfa)"/>
    <property type="match status" value="1"/>
</dbReference>
<dbReference type="SUPFAM" id="SSF51316">
    <property type="entry name" value="Mss4-like"/>
    <property type="match status" value="1"/>
</dbReference>
<dbReference type="Proteomes" id="UP000305067">
    <property type="component" value="Unassembled WGS sequence"/>
</dbReference>